<protein>
    <submittedName>
        <fullName evidence="2">Uncharacterized protein</fullName>
    </submittedName>
</protein>
<gene>
    <name evidence="2" type="ORF">TVAG_454500</name>
</gene>
<dbReference type="RefSeq" id="XP_001316034.1">
    <property type="nucleotide sequence ID" value="XM_001315999.1"/>
</dbReference>
<dbReference type="InParanoid" id="A2EU63"/>
<evidence type="ECO:0000313" key="3">
    <source>
        <dbReference type="Proteomes" id="UP000001542"/>
    </source>
</evidence>
<dbReference type="PANTHER" id="PTHR23107:SF32">
    <property type="entry name" value="CHROMOSOME UNDETERMINED SCAFFOLD_8, WHOLE GENOME SHOTGUN SEQUENCE"/>
    <property type="match status" value="1"/>
</dbReference>
<dbReference type="KEGG" id="tva:4761659"/>
<dbReference type="VEuPathDB" id="TrichDB:TVAG_454500"/>
<keyword evidence="3" id="KW-1185">Reference proteome</keyword>
<feature type="compositionally biased region" description="Polar residues" evidence="1">
    <location>
        <begin position="886"/>
        <end position="903"/>
    </location>
</feature>
<name>A2EU63_TRIV3</name>
<evidence type="ECO:0000313" key="2">
    <source>
        <dbReference type="EMBL" id="EAY03811.1"/>
    </source>
</evidence>
<dbReference type="Proteomes" id="UP000001542">
    <property type="component" value="Unassembled WGS sequence"/>
</dbReference>
<reference evidence="2" key="1">
    <citation type="submission" date="2006-10" db="EMBL/GenBank/DDBJ databases">
        <authorList>
            <person name="Amadeo P."/>
            <person name="Zhao Q."/>
            <person name="Wortman J."/>
            <person name="Fraser-Liggett C."/>
            <person name="Carlton J."/>
        </authorList>
    </citation>
    <scope>NUCLEOTIDE SEQUENCE</scope>
    <source>
        <strain evidence="2">G3</strain>
    </source>
</reference>
<reference evidence="2" key="2">
    <citation type="journal article" date="2007" name="Science">
        <title>Draft genome sequence of the sexually transmitted pathogen Trichomonas vaginalis.</title>
        <authorList>
            <person name="Carlton J.M."/>
            <person name="Hirt R.P."/>
            <person name="Silva J.C."/>
            <person name="Delcher A.L."/>
            <person name="Schatz M."/>
            <person name="Zhao Q."/>
            <person name="Wortman J.R."/>
            <person name="Bidwell S.L."/>
            <person name="Alsmark U.C.M."/>
            <person name="Besteiro S."/>
            <person name="Sicheritz-Ponten T."/>
            <person name="Noel C.J."/>
            <person name="Dacks J.B."/>
            <person name="Foster P.G."/>
            <person name="Simillion C."/>
            <person name="Van de Peer Y."/>
            <person name="Miranda-Saavedra D."/>
            <person name="Barton G.J."/>
            <person name="Westrop G.D."/>
            <person name="Mueller S."/>
            <person name="Dessi D."/>
            <person name="Fiori P.L."/>
            <person name="Ren Q."/>
            <person name="Paulsen I."/>
            <person name="Zhang H."/>
            <person name="Bastida-Corcuera F.D."/>
            <person name="Simoes-Barbosa A."/>
            <person name="Brown M.T."/>
            <person name="Hayes R.D."/>
            <person name="Mukherjee M."/>
            <person name="Okumura C.Y."/>
            <person name="Schneider R."/>
            <person name="Smith A.J."/>
            <person name="Vanacova S."/>
            <person name="Villalvazo M."/>
            <person name="Haas B.J."/>
            <person name="Pertea M."/>
            <person name="Feldblyum T.V."/>
            <person name="Utterback T.R."/>
            <person name="Shu C.L."/>
            <person name="Osoegawa K."/>
            <person name="de Jong P.J."/>
            <person name="Hrdy I."/>
            <person name="Horvathova L."/>
            <person name="Zubacova Z."/>
            <person name="Dolezal P."/>
            <person name="Malik S.B."/>
            <person name="Logsdon J.M. Jr."/>
            <person name="Henze K."/>
            <person name="Gupta A."/>
            <person name="Wang C.C."/>
            <person name="Dunne R.L."/>
            <person name="Upcroft J.A."/>
            <person name="Upcroft P."/>
            <person name="White O."/>
            <person name="Salzberg S.L."/>
            <person name="Tang P."/>
            <person name="Chiu C.-H."/>
            <person name="Lee Y.-S."/>
            <person name="Embley T.M."/>
            <person name="Coombs G.H."/>
            <person name="Mottram J.C."/>
            <person name="Tachezy J."/>
            <person name="Fraser-Liggett C.M."/>
            <person name="Johnson P.J."/>
        </authorList>
    </citation>
    <scope>NUCLEOTIDE SEQUENCE [LARGE SCALE GENOMIC DNA]</scope>
    <source>
        <strain evidence="2">G3</strain>
    </source>
</reference>
<sequence>MYAPAIQKRLTNKQNDHIRSLMLKQNLSFDDFKSIAQYSSEQIELFFEGNQDLFPEKTVLYNVIHEFLATRAKNLSIDYQVFKYLSNSRYFFPTHVIRRFFELKKLHKQGDDISTILYIIKENIYDYYGILFRKNSAYYNICKIITETIISTGFSPEIIQFNLRFRPPDNGFIFWTIDKTRCSVQVGNIVHPDYKFLFKGIDFKENFELKAPLDQIVGLRYFKKDFQFHFDEYLSTKNFVFQVVDQISNAKNPEIISQIFYFLEYICDATEYHKYTNVYSALSLLFHTNNNKNVIPLLEQIDKNVYYKLLIFFDEKTNLSANITNYISFIKENRSVTVDFTYDNEADNYDYLVDIAKVSSINYLIEQYKNKEMDSVLTIFALFPELIKYGEYFIDFREEMIQALEKIRDTTNNLKIPDKSLEEISNEIKNMKFVSKQFLNCFNFLWNVLPHDYVLKLPNKDISDGLSLSTIYSRVNDINNNKIINKFFDMMKGLPEISEAARSLLFKKIALTNSYDSITFLMQNFKKLTKKAKIKKDVFEQFLIDCCDKLLQGSCNSVKLYSNYEKSFDPKKIKQAKIMEEIKKPKETIGKALLINLFDRKAAGESYQKYQLNLVITYFSKLRYWFEKIPLFFESEDEDELKYNKANKKELFEMIIDADQRGQFDESMTKEFTIFYSDSPELVVYDNKDFTKKEYRSLFHIFIFEDGGKQPRYSTAPPGNLISVKFPICYKPIKCSFSDLKSTFDKAVKVCNQDIEVFYKDMFLEVVDEKKEEIPIDKILKEIETNTNNQEKEEKPNDVYNKQKINDLVAKEEFSNQTKTEIIKKDELSNQQKPEIIKKDELSNQQKPEIIKKEELSNQTKTEIIKKDELYNQQKPEIIKKDELSKQQSLHDSTQQNIGSIQQEKAEEQKQSIPTEKKPVLIPFQPIKNQVESDKLKYKGVDYLYVKRIGDKFISNFSKIEINARDVNDIQYTPFEIYIRYFSCFNEIPYIQNSPELNNCIRYSYNNCLITFYVYFNNFIKGDFEYKGNIMINNFIFPFDFKFNVIDTICYVSIPGLQFSIDQQTQRPFTSFNSIEKPFKINSFDSKFNELKNQIEIYGNASLNENSELEIKEKSSFGVVVYLSKQNSMYTGINFYPSDSTDSLEMFYFHPGLRQFCKTDKIFAGFYATYCNFYIKGYDESKYQITFNPSNKIFFNQHSYKNNILTFSYAFKTTSRKQVFIEIVFTSEKETKTFRFEVINTQLEIIENNNEICCRFEYEELNTIPCLYYDIDDNIFKPIKPNEFIQKPKYKFIVLSCFNYNFISYDEPNCQTHVKFKYENIYPPNVTNFCFLVLENNDKIRIIKKDEFNPRTMRKICARLCDFDFDPNNDDNMKWRFTWIPISQDVTYINEILSDYKNLDDFCSIFFKFIREEKPKEDLKNTVIKYFQDRVNMIISMRGFLRFPMNGKKLKEAAFSISGVTKFSPVECMMFEKSFKENDVIMFTKNNITIVNSKNIDMKSVESFSFDFGDFATNDYLVINENRTLDIDYALYLCSFLPLLIKKQLISEDYAIKLYSELEKYHLSSNNDTNEIIKEFNKSFQMIKNMITKNNDITSINPSNVIKNSIPSFELSNQQVINQVSTNYQQNIQQFVGYNQNQQNTQQFVGYNQIQNQQNTQQFVSYIQTVNQQVNAQQFVGYNQPQSYQNNQQTENTQPFANFMNDNPYLL</sequence>
<accession>A2EU63</accession>
<proteinExistence type="predicted"/>
<dbReference type="EMBL" id="DS113493">
    <property type="protein sequence ID" value="EAY03811.1"/>
    <property type="molecule type" value="Genomic_DNA"/>
</dbReference>
<evidence type="ECO:0000256" key="1">
    <source>
        <dbReference type="SAM" id="MobiDB-lite"/>
    </source>
</evidence>
<dbReference type="PANTHER" id="PTHR23107">
    <property type="entry name" value="SYNOVIAL SARCOMA ASSOCIATED SS18 PROTEIN"/>
    <property type="match status" value="1"/>
</dbReference>
<organism evidence="2 3">
    <name type="scientific">Trichomonas vaginalis (strain ATCC PRA-98 / G3)</name>
    <dbReference type="NCBI Taxonomy" id="412133"/>
    <lineage>
        <taxon>Eukaryota</taxon>
        <taxon>Metamonada</taxon>
        <taxon>Parabasalia</taxon>
        <taxon>Trichomonadida</taxon>
        <taxon>Trichomonadidae</taxon>
        <taxon>Trichomonas</taxon>
    </lineage>
</organism>
<feature type="region of interest" description="Disordered" evidence="1">
    <location>
        <begin position="883"/>
        <end position="912"/>
    </location>
</feature>
<dbReference type="VEuPathDB" id="TrichDB:TVAGG3_0231510"/>